<protein>
    <submittedName>
        <fullName evidence="2">Sirohydrochlorin cobaltochelatase</fullName>
    </submittedName>
</protein>
<dbReference type="InterPro" id="IPR010388">
    <property type="entry name" value="Anaerobic_Co-chelatase"/>
</dbReference>
<proteinExistence type="predicted"/>
<dbReference type="Pfam" id="PF06180">
    <property type="entry name" value="CbiK"/>
    <property type="match status" value="2"/>
</dbReference>
<evidence type="ECO:0000313" key="3">
    <source>
        <dbReference type="Proteomes" id="UP000717835"/>
    </source>
</evidence>
<gene>
    <name evidence="2" type="ORF">K8W02_08315</name>
</gene>
<name>A0A921HWT0_9BACT</name>
<dbReference type="GO" id="GO:0019251">
    <property type="term" value="P:anaerobic cobalamin biosynthetic process"/>
    <property type="evidence" value="ECO:0007669"/>
    <property type="project" value="InterPro"/>
</dbReference>
<sequence length="396" mass="44405">MNKSFISSSRMAVVAAAILCTGLASCSDKDHEESTLNPAQQEVARTKRHDTALLLCTFGSTYNESLSVYDDIIGDFKAAFPDVDIYMSFTSRTCINRVQASTGIQRYELDQWLKAIGNAGYTRVAVQSLHVIPGEEYLSLMNTDIKKYFMIQWFPNIDVLKGANLLADDEDTEAVADILYKHYSSQLTDRHSIVLLMGHGNPDENYSANHKYADVQKALQDKADNKNIFVGTVDYGDMLFWPKEVEENPANRITDAAIVRSQYPDCIYSQVMQYCDNNGLQPGDVKVYIAPFMSIAGDHAHNDLWGLEALAESSNISQVDLSTNKFSWRERLEKIGFQVQGEFESHPIAQAGADHGIAEGCGIRALGSYPAIRQIWVKHLREQWDANAWENGKDYQ</sequence>
<feature type="chain" id="PRO_5037755157" evidence="1">
    <location>
        <begin position="27"/>
        <end position="396"/>
    </location>
</feature>
<dbReference type="RefSeq" id="WP_022020599.1">
    <property type="nucleotide sequence ID" value="NZ_CAUDDV010000007.1"/>
</dbReference>
<reference evidence="2" key="1">
    <citation type="journal article" date="2021" name="PeerJ">
        <title>Extensive microbial diversity within the chicken gut microbiome revealed by metagenomics and culture.</title>
        <authorList>
            <person name="Gilroy R."/>
            <person name="Ravi A."/>
            <person name="Getino M."/>
            <person name="Pursley I."/>
            <person name="Horton D.L."/>
            <person name="Alikhan N.F."/>
            <person name="Baker D."/>
            <person name="Gharbi K."/>
            <person name="Hall N."/>
            <person name="Watson M."/>
            <person name="Adriaenssens E.M."/>
            <person name="Foster-Nyarko E."/>
            <person name="Jarju S."/>
            <person name="Secka A."/>
            <person name="Antonio M."/>
            <person name="Oren A."/>
            <person name="Chaudhuri R.R."/>
            <person name="La Ragione R."/>
            <person name="Hildebrand F."/>
            <person name="Pallen M.J."/>
        </authorList>
    </citation>
    <scope>NUCLEOTIDE SEQUENCE</scope>
    <source>
        <strain evidence="2">CHK55-1828</strain>
    </source>
</reference>
<evidence type="ECO:0000256" key="1">
    <source>
        <dbReference type="SAM" id="SignalP"/>
    </source>
</evidence>
<organism evidence="2 3">
    <name type="scientific">Mediterranea massiliensis</name>
    <dbReference type="NCBI Taxonomy" id="1841865"/>
    <lineage>
        <taxon>Bacteria</taxon>
        <taxon>Pseudomonadati</taxon>
        <taxon>Bacteroidota</taxon>
        <taxon>Bacteroidia</taxon>
        <taxon>Bacteroidales</taxon>
        <taxon>Bacteroidaceae</taxon>
        <taxon>Mediterranea</taxon>
    </lineage>
</organism>
<dbReference type="Proteomes" id="UP000717835">
    <property type="component" value="Unassembled WGS sequence"/>
</dbReference>
<dbReference type="EMBL" id="DYVX01000068">
    <property type="protein sequence ID" value="HJF92370.1"/>
    <property type="molecule type" value="Genomic_DNA"/>
</dbReference>
<accession>A0A921HWT0</accession>
<reference evidence="2" key="2">
    <citation type="submission" date="2021-09" db="EMBL/GenBank/DDBJ databases">
        <authorList>
            <person name="Gilroy R."/>
        </authorList>
    </citation>
    <scope>NUCLEOTIDE SEQUENCE</scope>
    <source>
        <strain evidence="2">CHK55-1828</strain>
    </source>
</reference>
<dbReference type="Gene3D" id="3.40.50.1400">
    <property type="match status" value="2"/>
</dbReference>
<dbReference type="GO" id="GO:0016852">
    <property type="term" value="F:sirohydrochlorin cobaltochelatase activity"/>
    <property type="evidence" value="ECO:0007669"/>
    <property type="project" value="InterPro"/>
</dbReference>
<keyword evidence="1" id="KW-0732">Signal</keyword>
<dbReference type="AlphaFoldDB" id="A0A921HWT0"/>
<dbReference type="PROSITE" id="PS51257">
    <property type="entry name" value="PROKAR_LIPOPROTEIN"/>
    <property type="match status" value="1"/>
</dbReference>
<comment type="caution">
    <text evidence="2">The sequence shown here is derived from an EMBL/GenBank/DDBJ whole genome shotgun (WGS) entry which is preliminary data.</text>
</comment>
<evidence type="ECO:0000313" key="2">
    <source>
        <dbReference type="EMBL" id="HJF92370.1"/>
    </source>
</evidence>
<feature type="signal peptide" evidence="1">
    <location>
        <begin position="1"/>
        <end position="26"/>
    </location>
</feature>
<dbReference type="SUPFAM" id="SSF53800">
    <property type="entry name" value="Chelatase"/>
    <property type="match status" value="1"/>
</dbReference>